<evidence type="ECO:0000256" key="3">
    <source>
        <dbReference type="ARBA" id="ARBA00023125"/>
    </source>
</evidence>
<evidence type="ECO:0000313" key="6">
    <source>
        <dbReference type="EMBL" id="RLJ98568.1"/>
    </source>
</evidence>
<comment type="caution">
    <text evidence="6">The sequence shown here is derived from an EMBL/GenBank/DDBJ whole genome shotgun (WGS) entry which is preliminary data.</text>
</comment>
<dbReference type="Proteomes" id="UP000271700">
    <property type="component" value="Unassembled WGS sequence"/>
</dbReference>
<evidence type="ECO:0000256" key="4">
    <source>
        <dbReference type="ARBA" id="ARBA00023163"/>
    </source>
</evidence>
<dbReference type="Pfam" id="PF00126">
    <property type="entry name" value="HTH_1"/>
    <property type="match status" value="1"/>
</dbReference>
<feature type="domain" description="HTH lysR-type" evidence="5">
    <location>
        <begin position="5"/>
        <end position="62"/>
    </location>
</feature>
<dbReference type="OrthoDB" id="8479870at2"/>
<dbReference type="PROSITE" id="PS50931">
    <property type="entry name" value="HTH_LYSR"/>
    <property type="match status" value="1"/>
</dbReference>
<name>A0A497YRF8_9RHOB</name>
<evidence type="ECO:0000256" key="1">
    <source>
        <dbReference type="ARBA" id="ARBA00009437"/>
    </source>
</evidence>
<dbReference type="Gene3D" id="3.40.190.290">
    <property type="match status" value="1"/>
</dbReference>
<dbReference type="GO" id="GO:0043565">
    <property type="term" value="F:sequence-specific DNA binding"/>
    <property type="evidence" value="ECO:0007669"/>
    <property type="project" value="TreeGrafter"/>
</dbReference>
<dbReference type="PANTHER" id="PTHR30427:SF1">
    <property type="entry name" value="TRANSCRIPTIONAL ACTIVATOR PROTEIN LYSR"/>
    <property type="match status" value="1"/>
</dbReference>
<evidence type="ECO:0000256" key="2">
    <source>
        <dbReference type="ARBA" id="ARBA00023015"/>
    </source>
</evidence>
<keyword evidence="3" id="KW-0238">DNA-binding</keyword>
<evidence type="ECO:0000313" key="7">
    <source>
        <dbReference type="Proteomes" id="UP000271700"/>
    </source>
</evidence>
<dbReference type="PRINTS" id="PR00039">
    <property type="entry name" value="HTHLYSR"/>
</dbReference>
<keyword evidence="4" id="KW-0804">Transcription</keyword>
<proteinExistence type="inferred from homology"/>
<protein>
    <submittedName>
        <fullName evidence="6">LysR family transcriptional regulator</fullName>
    </submittedName>
</protein>
<reference evidence="6 7" key="1">
    <citation type="submission" date="2018-10" db="EMBL/GenBank/DDBJ databases">
        <title>Genomic Encyclopedia of Archaeal and Bacterial Type Strains, Phase II (KMG-II): from individual species to whole genera.</title>
        <authorList>
            <person name="Goeker M."/>
        </authorList>
    </citation>
    <scope>NUCLEOTIDE SEQUENCE [LARGE SCALE GENOMIC DNA]</scope>
    <source>
        <strain evidence="6 7">DSM 29317</strain>
    </source>
</reference>
<dbReference type="SUPFAM" id="SSF46785">
    <property type="entry name" value="Winged helix' DNA-binding domain"/>
    <property type="match status" value="1"/>
</dbReference>
<dbReference type="AlphaFoldDB" id="A0A497YRF8"/>
<dbReference type="GO" id="GO:0010628">
    <property type="term" value="P:positive regulation of gene expression"/>
    <property type="evidence" value="ECO:0007669"/>
    <property type="project" value="TreeGrafter"/>
</dbReference>
<dbReference type="InterPro" id="IPR000847">
    <property type="entry name" value="LysR_HTH_N"/>
</dbReference>
<sequence length="304" mass="34218">MRQTLRIRQLEALMAVTTNGSITSAATDLGVSQPAVSRLISDLEKSLGFQLFDRREGRLVPTQEVRYLQPSVERVLELMKQITDVSQDITQRKAGHIRVACLPGFATSHLPQVVAEFLKDRPGVTMTIEPDRPERILEWMIGEQYDFGITDSFISHPAVQNTDVHLRTVCVFPSGHELESVSEVTPKELENEKVIHTRRDSDFFARLSKAFQSANISLNSHIEVRQFTAACELALRGVGVSVVSELDAVQYAHLGLCYRPFVPVLPHTLSLVRPILKQPSLVTLEFIEQFSESLNPFRVKSIMR</sequence>
<evidence type="ECO:0000259" key="5">
    <source>
        <dbReference type="PROSITE" id="PS50931"/>
    </source>
</evidence>
<organism evidence="6 7">
    <name type="scientific">Ruegeria conchae</name>
    <dbReference type="NCBI Taxonomy" id="981384"/>
    <lineage>
        <taxon>Bacteria</taxon>
        <taxon>Pseudomonadati</taxon>
        <taxon>Pseudomonadota</taxon>
        <taxon>Alphaproteobacteria</taxon>
        <taxon>Rhodobacterales</taxon>
        <taxon>Roseobacteraceae</taxon>
        <taxon>Ruegeria</taxon>
    </lineage>
</organism>
<dbReference type="InterPro" id="IPR005119">
    <property type="entry name" value="LysR_subst-bd"/>
</dbReference>
<dbReference type="EMBL" id="RCCT01000009">
    <property type="protein sequence ID" value="RLJ98568.1"/>
    <property type="molecule type" value="Genomic_DNA"/>
</dbReference>
<dbReference type="SUPFAM" id="SSF53850">
    <property type="entry name" value="Periplasmic binding protein-like II"/>
    <property type="match status" value="1"/>
</dbReference>
<dbReference type="STRING" id="981384.GCA_000192475_00387"/>
<gene>
    <name evidence="6" type="ORF">CLV75_4271</name>
</gene>
<dbReference type="InterPro" id="IPR036390">
    <property type="entry name" value="WH_DNA-bd_sf"/>
</dbReference>
<dbReference type="Gene3D" id="1.10.10.10">
    <property type="entry name" value="Winged helix-like DNA-binding domain superfamily/Winged helix DNA-binding domain"/>
    <property type="match status" value="1"/>
</dbReference>
<keyword evidence="2" id="KW-0805">Transcription regulation</keyword>
<accession>A0A497YRF8</accession>
<dbReference type="InterPro" id="IPR036388">
    <property type="entry name" value="WH-like_DNA-bd_sf"/>
</dbReference>
<dbReference type="Pfam" id="PF03466">
    <property type="entry name" value="LysR_substrate"/>
    <property type="match status" value="1"/>
</dbReference>
<dbReference type="GO" id="GO:0003700">
    <property type="term" value="F:DNA-binding transcription factor activity"/>
    <property type="evidence" value="ECO:0007669"/>
    <property type="project" value="InterPro"/>
</dbReference>
<keyword evidence="7" id="KW-1185">Reference proteome</keyword>
<dbReference type="RefSeq" id="WP_029622250.1">
    <property type="nucleotide sequence ID" value="NZ_AEYW01000024.1"/>
</dbReference>
<comment type="similarity">
    <text evidence="1">Belongs to the LysR transcriptional regulatory family.</text>
</comment>
<dbReference type="PANTHER" id="PTHR30427">
    <property type="entry name" value="TRANSCRIPTIONAL ACTIVATOR PROTEIN LYSR"/>
    <property type="match status" value="1"/>
</dbReference>